<dbReference type="Proteomes" id="UP001195769">
    <property type="component" value="Unassembled WGS sequence"/>
</dbReference>
<proteinExistence type="predicted"/>
<keyword evidence="1" id="KW-1133">Transmembrane helix</keyword>
<dbReference type="RefSeq" id="XP_041223913.1">
    <property type="nucleotide sequence ID" value="XM_041364406.1"/>
</dbReference>
<dbReference type="Pfam" id="PF18803">
    <property type="entry name" value="CxC2"/>
    <property type="match status" value="1"/>
</dbReference>
<sequence>MFQKWNGSSFEQSSLKEIGLRVQLGHSDLKCVCPERGHVDFIVIHVNGIHCINIDFCGCDQCVSHRQQLLCCDWYPATIHFPQTACTRHVLKYFLVMTWSSKVSGHEFYTTLERLTDNVGLNIPNFRHIRMMKQVGIASMEPGALAVQCPACPHPGINLPGDWEQIDVSLKFLYAIFLALDANFCLKNCLRSSEAGDPGLHTGLAYFMPNEPYRAHILNNASQNDISSCSSFKTLAHAETNFSNGLRATGVGLCLCARHKFVRPVGVGDLQKGERYANINYIFFSTIMPLLFLSVVISYDIACQWKLNLLKRRLALPEDIQIPVVTAVAVFLFAVPKFHAPAHEEKCLTPHSLNLMPGVGCTDGEGIKRNWTEMNCVANSTKEMRPGSRHDTLDDHFGHHNWRKLTGLGKSSVALAGIQLTSY</sequence>
<evidence type="ECO:0000313" key="3">
    <source>
        <dbReference type="EMBL" id="KAG1898337.1"/>
    </source>
</evidence>
<feature type="domain" description="CxC2-like cysteine cluster KDZ transposase-associated" evidence="2">
    <location>
        <begin position="15"/>
        <end position="120"/>
    </location>
</feature>
<dbReference type="Pfam" id="PF18758">
    <property type="entry name" value="KDZ"/>
    <property type="match status" value="1"/>
</dbReference>
<organism evidence="3 4">
    <name type="scientific">Suillus fuscotomentosus</name>
    <dbReference type="NCBI Taxonomy" id="1912939"/>
    <lineage>
        <taxon>Eukaryota</taxon>
        <taxon>Fungi</taxon>
        <taxon>Dikarya</taxon>
        <taxon>Basidiomycota</taxon>
        <taxon>Agaricomycotina</taxon>
        <taxon>Agaricomycetes</taxon>
        <taxon>Agaricomycetidae</taxon>
        <taxon>Boletales</taxon>
        <taxon>Suillineae</taxon>
        <taxon>Suillaceae</taxon>
        <taxon>Suillus</taxon>
    </lineage>
</organism>
<dbReference type="InterPro" id="IPR041457">
    <property type="entry name" value="CxC2_KDZ-assoc"/>
</dbReference>
<dbReference type="PANTHER" id="PTHR33096">
    <property type="entry name" value="CXC2 DOMAIN-CONTAINING PROTEIN"/>
    <property type="match status" value="1"/>
</dbReference>
<dbReference type="AlphaFoldDB" id="A0AAD4E2W2"/>
<protein>
    <recommendedName>
        <fullName evidence="2">CxC2-like cysteine cluster KDZ transposase-associated domain-containing protein</fullName>
    </recommendedName>
</protein>
<dbReference type="InterPro" id="IPR040521">
    <property type="entry name" value="KDZ"/>
</dbReference>
<keyword evidence="4" id="KW-1185">Reference proteome</keyword>
<dbReference type="EMBL" id="JABBWK010000040">
    <property type="protein sequence ID" value="KAG1898337.1"/>
    <property type="molecule type" value="Genomic_DNA"/>
</dbReference>
<keyword evidence="1" id="KW-0812">Transmembrane</keyword>
<feature type="transmembrane region" description="Helical" evidence="1">
    <location>
        <begin position="281"/>
        <end position="299"/>
    </location>
</feature>
<keyword evidence="1" id="KW-0472">Membrane</keyword>
<name>A0AAD4E2W2_9AGAM</name>
<dbReference type="GeneID" id="64658704"/>
<evidence type="ECO:0000256" key="1">
    <source>
        <dbReference type="SAM" id="Phobius"/>
    </source>
</evidence>
<gene>
    <name evidence="3" type="ORF">F5891DRAFT_1129535</name>
</gene>
<comment type="caution">
    <text evidence="3">The sequence shown here is derived from an EMBL/GenBank/DDBJ whole genome shotgun (WGS) entry which is preliminary data.</text>
</comment>
<dbReference type="PANTHER" id="PTHR33096:SF1">
    <property type="entry name" value="CXC1-LIKE CYSTEINE CLUSTER ASSOCIATED WITH KDZ TRANSPOSASES DOMAIN-CONTAINING PROTEIN"/>
    <property type="match status" value="1"/>
</dbReference>
<accession>A0AAD4E2W2</accession>
<evidence type="ECO:0000313" key="4">
    <source>
        <dbReference type="Proteomes" id="UP001195769"/>
    </source>
</evidence>
<reference evidence="3" key="1">
    <citation type="journal article" date="2020" name="New Phytol.">
        <title>Comparative genomics reveals dynamic genome evolution in host specialist ectomycorrhizal fungi.</title>
        <authorList>
            <person name="Lofgren L.A."/>
            <person name="Nguyen N.H."/>
            <person name="Vilgalys R."/>
            <person name="Ruytinx J."/>
            <person name="Liao H.L."/>
            <person name="Branco S."/>
            <person name="Kuo A."/>
            <person name="LaButti K."/>
            <person name="Lipzen A."/>
            <person name="Andreopoulos W."/>
            <person name="Pangilinan J."/>
            <person name="Riley R."/>
            <person name="Hundley H."/>
            <person name="Na H."/>
            <person name="Barry K."/>
            <person name="Grigoriev I.V."/>
            <person name="Stajich J.E."/>
            <person name="Kennedy P.G."/>
        </authorList>
    </citation>
    <scope>NUCLEOTIDE SEQUENCE</scope>
    <source>
        <strain evidence="3">FC203</strain>
    </source>
</reference>
<evidence type="ECO:0000259" key="2">
    <source>
        <dbReference type="Pfam" id="PF18803"/>
    </source>
</evidence>